<dbReference type="Proteomes" id="UP000434957">
    <property type="component" value="Unassembled WGS sequence"/>
</dbReference>
<dbReference type="Proteomes" id="UP000429607">
    <property type="component" value="Unassembled WGS sequence"/>
</dbReference>
<dbReference type="AlphaFoldDB" id="A0A6A3MQ25"/>
<dbReference type="OrthoDB" id="128487at2759"/>
<comment type="caution">
    <text evidence="2">The sequence shown here is derived from an EMBL/GenBank/DDBJ whole genome shotgun (WGS) entry which is preliminary data.</text>
</comment>
<evidence type="ECO:0000313" key="7">
    <source>
        <dbReference type="Proteomes" id="UP000435112"/>
    </source>
</evidence>
<gene>
    <name evidence="3" type="ORF">PR001_g6143</name>
    <name evidence="2" type="ORF">PR002_g9603</name>
    <name evidence="4" type="ORF">PR003_g6459</name>
</gene>
<feature type="compositionally biased region" description="Polar residues" evidence="1">
    <location>
        <begin position="1"/>
        <end position="29"/>
    </location>
</feature>
<dbReference type="EMBL" id="QXFU01000517">
    <property type="protein sequence ID" value="KAE9031628.1"/>
    <property type="molecule type" value="Genomic_DNA"/>
</dbReference>
<feature type="region of interest" description="Disordered" evidence="1">
    <location>
        <begin position="1"/>
        <end position="30"/>
    </location>
</feature>
<keyword evidence="6" id="KW-1185">Reference proteome</keyword>
<dbReference type="EMBL" id="QXFV01000284">
    <property type="protein sequence ID" value="KAE9042573.1"/>
    <property type="molecule type" value="Genomic_DNA"/>
</dbReference>
<proteinExistence type="predicted"/>
<sequence>MTEVLTTAQPAQNDITDSSQGMLHPFRNSNTKRQHLYGAAERASKQPRIRLQYNDESVRDRFCANTERLLQTVLEDPHANSTSARIAHKALRYRKVLHRLHEFDPHDPTFDVSTFFGVEWYKDPEDRDEEVVVD</sequence>
<dbReference type="EMBL" id="QXFT01000288">
    <property type="protein sequence ID" value="KAE9348354.1"/>
    <property type="molecule type" value="Genomic_DNA"/>
</dbReference>
<evidence type="ECO:0000313" key="6">
    <source>
        <dbReference type="Proteomes" id="UP000434957"/>
    </source>
</evidence>
<evidence type="ECO:0000256" key="1">
    <source>
        <dbReference type="SAM" id="MobiDB-lite"/>
    </source>
</evidence>
<name>A0A6A3MQ25_9STRA</name>
<evidence type="ECO:0000313" key="4">
    <source>
        <dbReference type="EMBL" id="KAE9348354.1"/>
    </source>
</evidence>
<reference evidence="5 7" key="1">
    <citation type="submission" date="2018-09" db="EMBL/GenBank/DDBJ databases">
        <title>Genomic investigation of the strawberry pathogen Phytophthora fragariae indicates pathogenicity is determined by transcriptional variation in three key races.</title>
        <authorList>
            <person name="Adams T.M."/>
            <person name="Armitage A.D."/>
            <person name="Sobczyk M.K."/>
            <person name="Bates H.J."/>
            <person name="Dunwell J.M."/>
            <person name="Nellist C.F."/>
            <person name="Harrison R.J."/>
        </authorList>
    </citation>
    <scope>NUCLEOTIDE SEQUENCE [LARGE SCALE GENOMIC DNA]</scope>
    <source>
        <strain evidence="3 5">SCRP249</strain>
        <strain evidence="2 7">SCRP324</strain>
        <strain evidence="4 6">SCRP333</strain>
    </source>
</reference>
<organism evidence="2 7">
    <name type="scientific">Phytophthora rubi</name>
    <dbReference type="NCBI Taxonomy" id="129364"/>
    <lineage>
        <taxon>Eukaryota</taxon>
        <taxon>Sar</taxon>
        <taxon>Stramenopiles</taxon>
        <taxon>Oomycota</taxon>
        <taxon>Peronosporomycetes</taxon>
        <taxon>Peronosporales</taxon>
        <taxon>Peronosporaceae</taxon>
        <taxon>Phytophthora</taxon>
    </lineage>
</organism>
<evidence type="ECO:0000313" key="2">
    <source>
        <dbReference type="EMBL" id="KAE9031628.1"/>
    </source>
</evidence>
<evidence type="ECO:0000313" key="5">
    <source>
        <dbReference type="Proteomes" id="UP000429607"/>
    </source>
</evidence>
<protein>
    <submittedName>
        <fullName evidence="2">Uncharacterized protein</fullName>
    </submittedName>
</protein>
<evidence type="ECO:0000313" key="3">
    <source>
        <dbReference type="EMBL" id="KAE9042573.1"/>
    </source>
</evidence>
<accession>A0A6A3MQ25</accession>
<dbReference type="Proteomes" id="UP000435112">
    <property type="component" value="Unassembled WGS sequence"/>
</dbReference>